<proteinExistence type="predicted"/>
<dbReference type="RefSeq" id="WP_027030190.1">
    <property type="nucleotide sequence ID" value="NZ_CP033367.1"/>
</dbReference>
<evidence type="ECO:0000313" key="2">
    <source>
        <dbReference type="Proteomes" id="UP000503017"/>
    </source>
</evidence>
<evidence type="ECO:0000313" key="1">
    <source>
        <dbReference type="EMBL" id="QKD02701.1"/>
    </source>
</evidence>
<protein>
    <submittedName>
        <fullName evidence="1">Uncharacterized protein</fullName>
    </submittedName>
</protein>
<organism evidence="1 2">
    <name type="scientific">Mesorhizobium loti R88b</name>
    <dbReference type="NCBI Taxonomy" id="935548"/>
    <lineage>
        <taxon>Bacteria</taxon>
        <taxon>Pseudomonadati</taxon>
        <taxon>Pseudomonadota</taxon>
        <taxon>Alphaproteobacteria</taxon>
        <taxon>Hyphomicrobiales</taxon>
        <taxon>Phyllobacteriaceae</taxon>
        <taxon>Mesorhizobium</taxon>
    </lineage>
</organism>
<gene>
    <name evidence="1" type="ORF">EB235_15305</name>
</gene>
<dbReference type="AlphaFoldDB" id="A0A6M7WUP5"/>
<reference evidence="1 2" key="1">
    <citation type="submission" date="2018-10" db="EMBL/GenBank/DDBJ databases">
        <authorList>
            <person name="Perry B.J."/>
            <person name="Sullivan J.T."/>
            <person name="Murphy R.J.T."/>
            <person name="Ramsay J.P."/>
            <person name="Ronson C.W."/>
        </authorList>
    </citation>
    <scope>NUCLEOTIDE SEQUENCE [LARGE SCALE GENOMIC DNA]</scope>
    <source>
        <strain evidence="1 2">R88b</strain>
    </source>
</reference>
<dbReference type="Proteomes" id="UP000503017">
    <property type="component" value="Chromosome"/>
</dbReference>
<accession>A0A6M7WUP5</accession>
<dbReference type="EMBL" id="CP033367">
    <property type="protein sequence ID" value="QKD02701.1"/>
    <property type="molecule type" value="Genomic_DNA"/>
</dbReference>
<sequence>MKKPLAANLANDSATPEDHLAAVTLAIHATFGGLAAPVEMLIEALSFDAPADAITPPVGTVA</sequence>
<name>A0A6M7WUP5_RHILI</name>